<dbReference type="AlphaFoldDB" id="A0A8J2Y5J5"/>
<evidence type="ECO:0000313" key="3">
    <source>
        <dbReference type="EMBL" id="GGD14015.1"/>
    </source>
</evidence>
<reference evidence="3" key="1">
    <citation type="journal article" date="2014" name="Int. J. Syst. Evol. Microbiol.">
        <title>Complete genome sequence of Corynebacterium casei LMG S-19264T (=DSM 44701T), isolated from a smear-ripened cheese.</title>
        <authorList>
            <consortium name="US DOE Joint Genome Institute (JGI-PGF)"/>
            <person name="Walter F."/>
            <person name="Albersmeier A."/>
            <person name="Kalinowski J."/>
            <person name="Ruckert C."/>
        </authorList>
    </citation>
    <scope>NUCLEOTIDE SEQUENCE</scope>
    <source>
        <strain evidence="3">CGMCC 1.12921</strain>
    </source>
</reference>
<evidence type="ECO:0000256" key="1">
    <source>
        <dbReference type="SAM" id="Phobius"/>
    </source>
</evidence>
<keyword evidence="4" id="KW-1185">Reference proteome</keyword>
<name>A0A8J2Y5J5_9PROT</name>
<proteinExistence type="predicted"/>
<comment type="caution">
    <text evidence="3">The sequence shown here is derived from an EMBL/GenBank/DDBJ whole genome shotgun (WGS) entry which is preliminary data.</text>
</comment>
<evidence type="ECO:0000259" key="2">
    <source>
        <dbReference type="Pfam" id="PF09834"/>
    </source>
</evidence>
<keyword evidence="1" id="KW-1133">Transmembrane helix</keyword>
<evidence type="ECO:0000313" key="4">
    <source>
        <dbReference type="Proteomes" id="UP000613582"/>
    </source>
</evidence>
<protein>
    <recommendedName>
        <fullName evidence="2">DUF2061 domain-containing protein</fullName>
    </recommendedName>
</protein>
<feature type="transmembrane region" description="Helical" evidence="1">
    <location>
        <begin position="21"/>
        <end position="48"/>
    </location>
</feature>
<keyword evidence="1" id="KW-0812">Transmembrane</keyword>
<dbReference type="Proteomes" id="UP000613582">
    <property type="component" value="Unassembled WGS sequence"/>
</dbReference>
<sequence length="80" mass="8777">MVRIATNALKNRSVLKTATYGIMHLTVAFIVAYALTGSIAIALSIGLIEPFVQTIFYNIHEKLWSRAGTPRKPHTHSLAA</sequence>
<dbReference type="Pfam" id="PF09834">
    <property type="entry name" value="DUF2061"/>
    <property type="match status" value="1"/>
</dbReference>
<dbReference type="EMBL" id="BMGH01000001">
    <property type="protein sequence ID" value="GGD14015.1"/>
    <property type="molecule type" value="Genomic_DNA"/>
</dbReference>
<feature type="domain" description="DUF2061" evidence="2">
    <location>
        <begin position="14"/>
        <end position="65"/>
    </location>
</feature>
<dbReference type="InterPro" id="IPR018638">
    <property type="entry name" value="DUF2061_membrane"/>
</dbReference>
<gene>
    <name evidence="3" type="ORF">GCM10011342_23450</name>
</gene>
<accession>A0A8J2Y5J5</accession>
<reference evidence="3" key="2">
    <citation type="submission" date="2020-09" db="EMBL/GenBank/DDBJ databases">
        <authorList>
            <person name="Sun Q."/>
            <person name="Zhou Y."/>
        </authorList>
    </citation>
    <scope>NUCLEOTIDE SEQUENCE</scope>
    <source>
        <strain evidence="3">CGMCC 1.12921</strain>
    </source>
</reference>
<keyword evidence="1" id="KW-0472">Membrane</keyword>
<organism evidence="3 4">
    <name type="scientific">Aquisalinus flavus</name>
    <dbReference type="NCBI Taxonomy" id="1526572"/>
    <lineage>
        <taxon>Bacteria</taxon>
        <taxon>Pseudomonadati</taxon>
        <taxon>Pseudomonadota</taxon>
        <taxon>Alphaproteobacteria</taxon>
        <taxon>Parvularculales</taxon>
        <taxon>Parvularculaceae</taxon>
        <taxon>Aquisalinus</taxon>
    </lineage>
</organism>
<dbReference type="RefSeq" id="WP_188158239.1">
    <property type="nucleotide sequence ID" value="NZ_BMGH01000001.1"/>
</dbReference>